<dbReference type="Proteomes" id="UP000572817">
    <property type="component" value="Unassembled WGS sequence"/>
</dbReference>
<organism evidence="3 4">
    <name type="scientific">Botryosphaeria dothidea</name>
    <dbReference type="NCBI Taxonomy" id="55169"/>
    <lineage>
        <taxon>Eukaryota</taxon>
        <taxon>Fungi</taxon>
        <taxon>Dikarya</taxon>
        <taxon>Ascomycota</taxon>
        <taxon>Pezizomycotina</taxon>
        <taxon>Dothideomycetes</taxon>
        <taxon>Dothideomycetes incertae sedis</taxon>
        <taxon>Botryosphaeriales</taxon>
        <taxon>Botryosphaeriaceae</taxon>
        <taxon>Botryosphaeria</taxon>
    </lineage>
</organism>
<evidence type="ECO:0000259" key="2">
    <source>
        <dbReference type="Pfam" id="PF20237"/>
    </source>
</evidence>
<name>A0A8H4ILW0_9PEZI</name>
<dbReference type="PANTHER" id="PTHR34502">
    <property type="entry name" value="DUF6594 DOMAIN-CONTAINING PROTEIN-RELATED"/>
    <property type="match status" value="1"/>
</dbReference>
<dbReference type="PANTHER" id="PTHR34502:SF5">
    <property type="entry name" value="DUF6594 DOMAIN-CONTAINING PROTEIN"/>
    <property type="match status" value="1"/>
</dbReference>
<keyword evidence="1" id="KW-0812">Transmembrane</keyword>
<reference evidence="3" key="1">
    <citation type="submission" date="2020-04" db="EMBL/GenBank/DDBJ databases">
        <title>Genome Assembly and Annotation of Botryosphaeria dothidea sdau 11-99, a Latent Pathogen of Apple Fruit Ring Rot in China.</title>
        <authorList>
            <person name="Yu C."/>
            <person name="Diao Y."/>
            <person name="Lu Q."/>
            <person name="Zhao J."/>
            <person name="Cui S."/>
            <person name="Peng C."/>
            <person name="He B."/>
            <person name="Liu H."/>
        </authorList>
    </citation>
    <scope>NUCLEOTIDE SEQUENCE [LARGE SCALE GENOMIC DNA]</scope>
    <source>
        <strain evidence="3">Sdau11-99</strain>
    </source>
</reference>
<protein>
    <recommendedName>
        <fullName evidence="2">DUF6594 domain-containing protein</fullName>
    </recommendedName>
</protein>
<comment type="caution">
    <text evidence="3">The sequence shown here is derived from an EMBL/GenBank/DDBJ whole genome shotgun (WGS) entry which is preliminary data.</text>
</comment>
<feature type="transmembrane region" description="Helical" evidence="1">
    <location>
        <begin position="164"/>
        <end position="184"/>
    </location>
</feature>
<gene>
    <name evidence="3" type="ORF">GTA08_BOTSDO10868</name>
</gene>
<sequence length="212" mass="23413">MALLDARNDSVNGRQWGLIKEVREKLKEYNAALLQQVQINSLDGANMHDLGVLKEWLARKHGGNNFLAGIEDKPWRDEEVSDLVALSSRPYARVTRWIVERAVPWLYSTGITQRKAPLPGHEEAGLVEWKDETYSAASRVIAVLVSTLIPSVAVITLYCIRNLLTRIFVAMTFSTVFAIALALSDARTAEIFAATAALSSVQVVFIGSTSVE</sequence>
<evidence type="ECO:0000313" key="4">
    <source>
        <dbReference type="Proteomes" id="UP000572817"/>
    </source>
</evidence>
<keyword evidence="4" id="KW-1185">Reference proteome</keyword>
<keyword evidence="1" id="KW-1133">Transmembrane helix</keyword>
<dbReference type="InterPro" id="IPR046529">
    <property type="entry name" value="DUF6594"/>
</dbReference>
<keyword evidence="1" id="KW-0472">Membrane</keyword>
<dbReference type="AlphaFoldDB" id="A0A8H4ILW0"/>
<feature type="domain" description="DUF6594" evidence="2">
    <location>
        <begin position="12"/>
        <end position="203"/>
    </location>
</feature>
<dbReference type="EMBL" id="WWBZ02000082">
    <property type="protein sequence ID" value="KAF4301593.1"/>
    <property type="molecule type" value="Genomic_DNA"/>
</dbReference>
<feature type="transmembrane region" description="Helical" evidence="1">
    <location>
        <begin position="140"/>
        <end position="158"/>
    </location>
</feature>
<evidence type="ECO:0000313" key="3">
    <source>
        <dbReference type="EMBL" id="KAF4301593.1"/>
    </source>
</evidence>
<dbReference type="Pfam" id="PF20237">
    <property type="entry name" value="DUF6594"/>
    <property type="match status" value="1"/>
</dbReference>
<proteinExistence type="predicted"/>
<accession>A0A8H4ILW0</accession>
<dbReference type="OrthoDB" id="5342093at2759"/>
<evidence type="ECO:0000256" key="1">
    <source>
        <dbReference type="SAM" id="Phobius"/>
    </source>
</evidence>